<dbReference type="GO" id="GO:0003677">
    <property type="term" value="F:DNA binding"/>
    <property type="evidence" value="ECO:0007669"/>
    <property type="project" value="UniProtKB-KW"/>
</dbReference>
<accession>A0A1H3LXU6</accession>
<dbReference type="PROSITE" id="PS51077">
    <property type="entry name" value="HTH_ICLR"/>
    <property type="match status" value="1"/>
</dbReference>
<dbReference type="Gene3D" id="3.30.450.40">
    <property type="match status" value="1"/>
</dbReference>
<evidence type="ECO:0000259" key="5">
    <source>
        <dbReference type="PROSITE" id="PS51078"/>
    </source>
</evidence>
<evidence type="ECO:0000256" key="1">
    <source>
        <dbReference type="ARBA" id="ARBA00023015"/>
    </source>
</evidence>
<organism evidence="6 7">
    <name type="scientific">Halopenitus persicus</name>
    <dbReference type="NCBI Taxonomy" id="1048396"/>
    <lineage>
        <taxon>Archaea</taxon>
        <taxon>Methanobacteriati</taxon>
        <taxon>Methanobacteriota</taxon>
        <taxon>Stenosarchaea group</taxon>
        <taxon>Halobacteria</taxon>
        <taxon>Halobacteriales</taxon>
        <taxon>Haloferacaceae</taxon>
        <taxon>Halopenitus</taxon>
    </lineage>
</organism>
<dbReference type="Gene3D" id="1.10.10.10">
    <property type="entry name" value="Winged helix-like DNA-binding domain superfamily/Winged helix DNA-binding domain"/>
    <property type="match status" value="1"/>
</dbReference>
<dbReference type="InterPro" id="IPR036390">
    <property type="entry name" value="WH_DNA-bd_sf"/>
</dbReference>
<proteinExistence type="predicted"/>
<dbReference type="InterPro" id="IPR014757">
    <property type="entry name" value="Tscrpt_reg_IclR_C"/>
</dbReference>
<dbReference type="InterPro" id="IPR036388">
    <property type="entry name" value="WH-like_DNA-bd_sf"/>
</dbReference>
<dbReference type="SUPFAM" id="SSF55781">
    <property type="entry name" value="GAF domain-like"/>
    <property type="match status" value="1"/>
</dbReference>
<keyword evidence="1" id="KW-0805">Transcription regulation</keyword>
<dbReference type="GO" id="GO:0045892">
    <property type="term" value="P:negative regulation of DNA-templated transcription"/>
    <property type="evidence" value="ECO:0007669"/>
    <property type="project" value="TreeGrafter"/>
</dbReference>
<keyword evidence="7" id="KW-1185">Reference proteome</keyword>
<dbReference type="Pfam" id="PF09339">
    <property type="entry name" value="HTH_IclR"/>
    <property type="match status" value="1"/>
</dbReference>
<evidence type="ECO:0000313" key="7">
    <source>
        <dbReference type="Proteomes" id="UP000199079"/>
    </source>
</evidence>
<dbReference type="InterPro" id="IPR050707">
    <property type="entry name" value="HTH_MetabolicPath_Reg"/>
</dbReference>
<dbReference type="AlphaFoldDB" id="A0A1H3LXU6"/>
<dbReference type="Proteomes" id="UP000199079">
    <property type="component" value="Unassembled WGS sequence"/>
</dbReference>
<dbReference type="OrthoDB" id="14763at2157"/>
<feature type="domain" description="HTH iclR-type" evidence="4">
    <location>
        <begin position="13"/>
        <end position="72"/>
    </location>
</feature>
<reference evidence="7" key="1">
    <citation type="submission" date="2016-10" db="EMBL/GenBank/DDBJ databases">
        <authorList>
            <person name="Varghese N."/>
            <person name="Submissions S."/>
        </authorList>
    </citation>
    <scope>NUCLEOTIDE SEQUENCE [LARGE SCALE GENOMIC DNA]</scope>
    <source>
        <strain evidence="7">DC30,IBRC 10041,KCTC 4046</strain>
    </source>
</reference>
<dbReference type="InterPro" id="IPR011991">
    <property type="entry name" value="ArsR-like_HTH"/>
</dbReference>
<dbReference type="SMART" id="SM00346">
    <property type="entry name" value="HTH_ICLR"/>
    <property type="match status" value="1"/>
</dbReference>
<keyword evidence="3" id="KW-0804">Transcription</keyword>
<evidence type="ECO:0000256" key="3">
    <source>
        <dbReference type="ARBA" id="ARBA00023163"/>
    </source>
</evidence>
<dbReference type="InterPro" id="IPR029016">
    <property type="entry name" value="GAF-like_dom_sf"/>
</dbReference>
<name>A0A1H3LXU6_9EURY</name>
<dbReference type="Pfam" id="PF01614">
    <property type="entry name" value="IclR_C"/>
    <property type="match status" value="1"/>
</dbReference>
<dbReference type="RefSeq" id="WP_092733934.1">
    <property type="nucleotide sequence ID" value="NZ_FNPC01000008.1"/>
</dbReference>
<dbReference type="PANTHER" id="PTHR30136">
    <property type="entry name" value="HELIX-TURN-HELIX TRANSCRIPTIONAL REGULATOR, ICLR FAMILY"/>
    <property type="match status" value="1"/>
</dbReference>
<feature type="domain" description="IclR-ED" evidence="5">
    <location>
        <begin position="73"/>
        <end position="256"/>
    </location>
</feature>
<keyword evidence="2" id="KW-0238">DNA-binding</keyword>
<dbReference type="PANTHER" id="PTHR30136:SF35">
    <property type="entry name" value="HTH-TYPE TRANSCRIPTIONAL REGULATOR RV1719"/>
    <property type="match status" value="1"/>
</dbReference>
<dbReference type="InterPro" id="IPR005471">
    <property type="entry name" value="Tscrpt_reg_IclR_N"/>
</dbReference>
<dbReference type="CDD" id="cd00090">
    <property type="entry name" value="HTH_ARSR"/>
    <property type="match status" value="1"/>
</dbReference>
<dbReference type="SUPFAM" id="SSF46785">
    <property type="entry name" value="Winged helix' DNA-binding domain"/>
    <property type="match status" value="1"/>
</dbReference>
<protein>
    <submittedName>
        <fullName evidence="6">Transcriptional regulator, IclR family</fullName>
    </submittedName>
</protein>
<evidence type="ECO:0000259" key="4">
    <source>
        <dbReference type="PROSITE" id="PS51077"/>
    </source>
</evidence>
<evidence type="ECO:0000256" key="2">
    <source>
        <dbReference type="ARBA" id="ARBA00023125"/>
    </source>
</evidence>
<evidence type="ECO:0000313" key="6">
    <source>
        <dbReference type="EMBL" id="SDY68838.1"/>
    </source>
</evidence>
<sequence length="257" mass="28435">MDAPSEEPHGRRIQSVEIAFSIIEVLQRQDHTTVTEIAEELGHSKSTVHSHLRTLEDRKLLVKEDDGYRLSLKVLDMAETVRSQIGNYEVIKSEADSLAAETSEISQFGIEEHGMVSYLYKATGEQAVETVSHVGMQQPMYSTALGKSILTHLPNDRTDEIVQSIEFTPKTPNTITSPEELREELDRVAERGYATDDEENIEGLRCVAAPVTSDETVLGAISVSGPSSRVTDERLHGELADSVQRAANIIELNTKFS</sequence>
<dbReference type="PROSITE" id="PS51078">
    <property type="entry name" value="ICLR_ED"/>
    <property type="match status" value="1"/>
</dbReference>
<gene>
    <name evidence="6" type="ORF">SAMN05216564_10838</name>
</gene>
<dbReference type="GO" id="GO:0003700">
    <property type="term" value="F:DNA-binding transcription factor activity"/>
    <property type="evidence" value="ECO:0007669"/>
    <property type="project" value="TreeGrafter"/>
</dbReference>
<dbReference type="EMBL" id="FNPC01000008">
    <property type="protein sequence ID" value="SDY68838.1"/>
    <property type="molecule type" value="Genomic_DNA"/>
</dbReference>